<name>A0A1C7LNQ1_GRIFR</name>
<keyword evidence="4 7" id="KW-0547">Nucleotide-binding</keyword>
<dbReference type="InterPro" id="IPR011009">
    <property type="entry name" value="Kinase-like_dom_sf"/>
</dbReference>
<dbReference type="FunFam" id="3.30.200.20:FF:000042">
    <property type="entry name" value="Aurora kinase A"/>
    <property type="match status" value="1"/>
</dbReference>
<dbReference type="Gene3D" id="1.10.510.10">
    <property type="entry name" value="Transferase(Phosphotransferase) domain 1"/>
    <property type="match status" value="1"/>
</dbReference>
<dbReference type="STRING" id="5627.A0A1C7LNQ1"/>
<gene>
    <name evidence="11" type="primary">fhkC_3</name>
    <name evidence="11" type="ORF">A0H81_13825</name>
</gene>
<dbReference type="Pfam" id="PF00498">
    <property type="entry name" value="FHA"/>
    <property type="match status" value="1"/>
</dbReference>
<keyword evidence="3" id="KW-0808">Transferase</keyword>
<dbReference type="GO" id="GO:0005524">
    <property type="term" value="F:ATP binding"/>
    <property type="evidence" value="ECO:0007669"/>
    <property type="project" value="UniProtKB-UniRule"/>
</dbReference>
<dbReference type="PROSITE" id="PS00107">
    <property type="entry name" value="PROTEIN_KINASE_ATP"/>
    <property type="match status" value="1"/>
</dbReference>
<dbReference type="PROSITE" id="PS50011">
    <property type="entry name" value="PROTEIN_KINASE_DOM"/>
    <property type="match status" value="1"/>
</dbReference>
<evidence type="ECO:0000259" key="9">
    <source>
        <dbReference type="PROSITE" id="PS50006"/>
    </source>
</evidence>
<evidence type="ECO:0000256" key="3">
    <source>
        <dbReference type="ARBA" id="ARBA00022679"/>
    </source>
</evidence>
<evidence type="ECO:0000256" key="8">
    <source>
        <dbReference type="PROSITE-ProRule" id="PRU10141"/>
    </source>
</evidence>
<evidence type="ECO:0000256" key="5">
    <source>
        <dbReference type="ARBA" id="ARBA00022777"/>
    </source>
</evidence>
<dbReference type="InterPro" id="IPR000253">
    <property type="entry name" value="FHA_dom"/>
</dbReference>
<dbReference type="GO" id="GO:0004674">
    <property type="term" value="F:protein serine/threonine kinase activity"/>
    <property type="evidence" value="ECO:0007669"/>
    <property type="project" value="UniProtKB-KW"/>
</dbReference>
<feature type="domain" description="Protein kinase" evidence="10">
    <location>
        <begin position="125"/>
        <end position="254"/>
    </location>
</feature>
<dbReference type="InterPro" id="IPR030616">
    <property type="entry name" value="Aur-like"/>
</dbReference>
<sequence length="254" mass="29717">MPWRENSLDSHLWGFLAPCDSSRCRRIDFSYVKAIYTIGRDRNKHCVFEWDGIRSPQSVVTVLDVSSNGTYINGEMIGKNKTMLLKDGSEIAFSMYGTKDEDLMYRYLYRQCTTGRRSEKPDREYKLGKEIGRGAFATVFKAIHRTEHRLYAIKVIHKDRLNEVVAPDGASVYEREITNLERLTHPNICLLKEVFYERHKISLVMEFVAGGDLWKYMRDHKPLEEYKVQRIAYQIADAVSVSHLHISHMYKLMH</sequence>
<evidence type="ECO:0000256" key="4">
    <source>
        <dbReference type="ARBA" id="ARBA00022741"/>
    </source>
</evidence>
<accession>A0A1C7LNQ1</accession>
<evidence type="ECO:0000313" key="12">
    <source>
        <dbReference type="Proteomes" id="UP000092993"/>
    </source>
</evidence>
<dbReference type="AlphaFoldDB" id="A0A1C7LNQ1"/>
<reference evidence="11 12" key="1">
    <citation type="submission" date="2016-03" db="EMBL/GenBank/DDBJ databases">
        <title>Whole genome sequencing of Grifola frondosa 9006-11.</title>
        <authorList>
            <person name="Min B."/>
            <person name="Park H."/>
            <person name="Kim J.-G."/>
            <person name="Cho H."/>
            <person name="Oh Y.-L."/>
            <person name="Kong W.-S."/>
            <person name="Choi I.-G."/>
        </authorList>
    </citation>
    <scope>NUCLEOTIDE SEQUENCE [LARGE SCALE GENOMIC DNA]</scope>
    <source>
        <strain evidence="11 12">9006-11</strain>
    </source>
</reference>
<dbReference type="Pfam" id="PF00069">
    <property type="entry name" value="Pkinase"/>
    <property type="match status" value="1"/>
</dbReference>
<dbReference type="SMART" id="SM00220">
    <property type="entry name" value="S_TKc"/>
    <property type="match status" value="1"/>
</dbReference>
<dbReference type="SUPFAM" id="SSF56112">
    <property type="entry name" value="Protein kinase-like (PK-like)"/>
    <property type="match status" value="1"/>
</dbReference>
<comment type="similarity">
    <text evidence="1">Belongs to the protein kinase superfamily. CAMK Ser/Thr protein kinase family. CHEK2 subfamily.</text>
</comment>
<evidence type="ECO:0000259" key="10">
    <source>
        <dbReference type="PROSITE" id="PS50011"/>
    </source>
</evidence>
<protein>
    <submittedName>
        <fullName evidence="11">Putative serine/threonine-protein kinase fhkC</fullName>
    </submittedName>
</protein>
<dbReference type="EMBL" id="LUGG01000032">
    <property type="protein sequence ID" value="OBZ66178.1"/>
    <property type="molecule type" value="Genomic_DNA"/>
</dbReference>
<organism evidence="11 12">
    <name type="scientific">Grifola frondosa</name>
    <name type="common">Maitake</name>
    <name type="synonym">Polyporus frondosus</name>
    <dbReference type="NCBI Taxonomy" id="5627"/>
    <lineage>
        <taxon>Eukaryota</taxon>
        <taxon>Fungi</taxon>
        <taxon>Dikarya</taxon>
        <taxon>Basidiomycota</taxon>
        <taxon>Agaricomycotina</taxon>
        <taxon>Agaricomycetes</taxon>
        <taxon>Polyporales</taxon>
        <taxon>Grifolaceae</taxon>
        <taxon>Grifola</taxon>
    </lineage>
</organism>
<evidence type="ECO:0000256" key="7">
    <source>
        <dbReference type="PIRSR" id="PIRSR630616-2"/>
    </source>
</evidence>
<keyword evidence="12" id="KW-1185">Reference proteome</keyword>
<evidence type="ECO:0000256" key="6">
    <source>
        <dbReference type="ARBA" id="ARBA00022840"/>
    </source>
</evidence>
<proteinExistence type="inferred from homology"/>
<dbReference type="InterPro" id="IPR008984">
    <property type="entry name" value="SMAD_FHA_dom_sf"/>
</dbReference>
<keyword evidence="6 7" id="KW-0067">ATP-binding</keyword>
<feature type="binding site" evidence="7 8">
    <location>
        <position position="154"/>
    </location>
    <ligand>
        <name>ATP</name>
        <dbReference type="ChEBI" id="CHEBI:30616"/>
    </ligand>
</feature>
<dbReference type="PANTHER" id="PTHR24350">
    <property type="entry name" value="SERINE/THREONINE-PROTEIN KINASE IAL-RELATED"/>
    <property type="match status" value="1"/>
</dbReference>
<dbReference type="OrthoDB" id="10252171at2759"/>
<dbReference type="Gene3D" id="2.60.200.20">
    <property type="match status" value="1"/>
</dbReference>
<keyword evidence="2" id="KW-0723">Serine/threonine-protein kinase</keyword>
<feature type="domain" description="FHA" evidence="9">
    <location>
        <begin position="43"/>
        <end position="77"/>
    </location>
</feature>
<comment type="caution">
    <text evidence="11">The sequence shown here is derived from an EMBL/GenBank/DDBJ whole genome shotgun (WGS) entry which is preliminary data.</text>
</comment>
<dbReference type="PROSITE" id="PS50006">
    <property type="entry name" value="FHA_DOMAIN"/>
    <property type="match status" value="1"/>
</dbReference>
<dbReference type="InterPro" id="IPR000719">
    <property type="entry name" value="Prot_kinase_dom"/>
</dbReference>
<evidence type="ECO:0000256" key="2">
    <source>
        <dbReference type="ARBA" id="ARBA00022527"/>
    </source>
</evidence>
<evidence type="ECO:0000313" key="11">
    <source>
        <dbReference type="EMBL" id="OBZ66178.1"/>
    </source>
</evidence>
<dbReference type="Proteomes" id="UP000092993">
    <property type="component" value="Unassembled WGS sequence"/>
</dbReference>
<dbReference type="InterPro" id="IPR017441">
    <property type="entry name" value="Protein_kinase_ATP_BS"/>
</dbReference>
<keyword evidence="5 11" id="KW-0418">Kinase</keyword>
<evidence type="ECO:0000256" key="1">
    <source>
        <dbReference type="ARBA" id="ARBA00005575"/>
    </source>
</evidence>
<dbReference type="SUPFAM" id="SSF49879">
    <property type="entry name" value="SMAD/FHA domain"/>
    <property type="match status" value="1"/>
</dbReference>